<dbReference type="InterPro" id="IPR057326">
    <property type="entry name" value="KR_dom"/>
</dbReference>
<dbReference type="InterPro" id="IPR036291">
    <property type="entry name" value="NAD(P)-bd_dom_sf"/>
</dbReference>
<feature type="domain" description="Ketoreductase" evidence="3">
    <location>
        <begin position="8"/>
        <end position="191"/>
    </location>
</feature>
<dbReference type="AlphaFoldDB" id="A0A517NJP3"/>
<organism evidence="4 5">
    <name type="scientific">Rubripirellula lacrimiformis</name>
    <dbReference type="NCBI Taxonomy" id="1930273"/>
    <lineage>
        <taxon>Bacteria</taxon>
        <taxon>Pseudomonadati</taxon>
        <taxon>Planctomycetota</taxon>
        <taxon>Planctomycetia</taxon>
        <taxon>Pirellulales</taxon>
        <taxon>Pirellulaceae</taxon>
        <taxon>Rubripirellula</taxon>
    </lineage>
</organism>
<dbReference type="CDD" id="cd05233">
    <property type="entry name" value="SDR_c"/>
    <property type="match status" value="1"/>
</dbReference>
<dbReference type="SUPFAM" id="SSF51735">
    <property type="entry name" value="NAD(P)-binding Rossmann-fold domains"/>
    <property type="match status" value="1"/>
</dbReference>
<reference evidence="4 5" key="1">
    <citation type="submission" date="2019-02" db="EMBL/GenBank/DDBJ databases">
        <title>Deep-cultivation of Planctomycetes and their phenomic and genomic characterization uncovers novel biology.</title>
        <authorList>
            <person name="Wiegand S."/>
            <person name="Jogler M."/>
            <person name="Boedeker C."/>
            <person name="Pinto D."/>
            <person name="Vollmers J."/>
            <person name="Rivas-Marin E."/>
            <person name="Kohn T."/>
            <person name="Peeters S.H."/>
            <person name="Heuer A."/>
            <person name="Rast P."/>
            <person name="Oberbeckmann S."/>
            <person name="Bunk B."/>
            <person name="Jeske O."/>
            <person name="Meyerdierks A."/>
            <person name="Storesund J.E."/>
            <person name="Kallscheuer N."/>
            <person name="Luecker S."/>
            <person name="Lage O.M."/>
            <person name="Pohl T."/>
            <person name="Merkel B.J."/>
            <person name="Hornburger P."/>
            <person name="Mueller R.-W."/>
            <person name="Bruemmer F."/>
            <person name="Labrenz M."/>
            <person name="Spormann A.M."/>
            <person name="Op den Camp H."/>
            <person name="Overmann J."/>
            <person name="Amann R."/>
            <person name="Jetten M.S.M."/>
            <person name="Mascher T."/>
            <person name="Medema M.H."/>
            <person name="Devos D.P."/>
            <person name="Kaster A.-K."/>
            <person name="Ovreas L."/>
            <person name="Rohde M."/>
            <person name="Galperin M.Y."/>
            <person name="Jogler C."/>
        </authorList>
    </citation>
    <scope>NUCLEOTIDE SEQUENCE [LARGE SCALE GENOMIC DNA]</scope>
    <source>
        <strain evidence="4 5">K22_7</strain>
    </source>
</reference>
<sequence>MDLKLDNKLALVTGSTSGIGRSIAETLLREGARVIVNGRSQQSVDKALSHLDAGDRAIGIPADVGTADGCNHLLAEAKRQGEIEILINNAGIFEPKPFEQITDSDWMRFYEINVLSGVRLSRGVCNSMKQRGWGRIVFISSESGVSIPVEMIQYGMTKSAQLSISRGLAKAMKATGVTVNSVLPGPTWSEGVEQFVEDIAGDKSIDETKKAFFQEARPASLIQRFATTDEVAALVAYVCSEQAAATTGAALRCDGGIVDTCF</sequence>
<protein>
    <submittedName>
        <fullName evidence="4">3-oxoacyl-[acyl-carrier-protein] reductase FabG</fullName>
        <ecNumber evidence="4">1.1.1.100</ecNumber>
    </submittedName>
</protein>
<accession>A0A517NJP3</accession>
<dbReference type="PRINTS" id="PR00081">
    <property type="entry name" value="GDHRDH"/>
</dbReference>
<evidence type="ECO:0000256" key="2">
    <source>
        <dbReference type="RuleBase" id="RU000363"/>
    </source>
</evidence>
<comment type="similarity">
    <text evidence="1 2">Belongs to the short-chain dehydrogenases/reductases (SDR) family.</text>
</comment>
<dbReference type="Pfam" id="PF00106">
    <property type="entry name" value="adh_short"/>
    <property type="match status" value="1"/>
</dbReference>
<dbReference type="FunFam" id="3.40.50.720:FF:000084">
    <property type="entry name" value="Short-chain dehydrogenase reductase"/>
    <property type="match status" value="1"/>
</dbReference>
<dbReference type="KEGG" id="rlc:K227x_57790"/>
<evidence type="ECO:0000256" key="1">
    <source>
        <dbReference type="ARBA" id="ARBA00006484"/>
    </source>
</evidence>
<evidence type="ECO:0000259" key="3">
    <source>
        <dbReference type="SMART" id="SM00822"/>
    </source>
</evidence>
<dbReference type="PANTHER" id="PTHR42879">
    <property type="entry name" value="3-OXOACYL-(ACYL-CARRIER-PROTEIN) REDUCTASE"/>
    <property type="match status" value="1"/>
</dbReference>
<dbReference type="Proteomes" id="UP000318538">
    <property type="component" value="Chromosome"/>
</dbReference>
<dbReference type="SMART" id="SM00822">
    <property type="entry name" value="PKS_KR"/>
    <property type="match status" value="1"/>
</dbReference>
<dbReference type="InterPro" id="IPR050259">
    <property type="entry name" value="SDR"/>
</dbReference>
<dbReference type="OrthoDB" id="9804774at2"/>
<dbReference type="InterPro" id="IPR002347">
    <property type="entry name" value="SDR_fam"/>
</dbReference>
<dbReference type="PRINTS" id="PR00080">
    <property type="entry name" value="SDRFAMILY"/>
</dbReference>
<dbReference type="EC" id="1.1.1.100" evidence="4"/>
<dbReference type="Gene3D" id="3.40.50.720">
    <property type="entry name" value="NAD(P)-binding Rossmann-like Domain"/>
    <property type="match status" value="1"/>
</dbReference>
<gene>
    <name evidence="4" type="primary">fabG_7</name>
    <name evidence="4" type="ORF">K227x_57790</name>
</gene>
<keyword evidence="5" id="KW-1185">Reference proteome</keyword>
<dbReference type="GO" id="GO:0004316">
    <property type="term" value="F:3-oxoacyl-[acyl-carrier-protein] reductase (NADPH) activity"/>
    <property type="evidence" value="ECO:0007669"/>
    <property type="project" value="UniProtKB-EC"/>
</dbReference>
<dbReference type="RefSeq" id="WP_145175193.1">
    <property type="nucleotide sequence ID" value="NZ_CP036525.1"/>
</dbReference>
<evidence type="ECO:0000313" key="5">
    <source>
        <dbReference type="Proteomes" id="UP000318538"/>
    </source>
</evidence>
<dbReference type="EMBL" id="CP036525">
    <property type="protein sequence ID" value="QDT07352.1"/>
    <property type="molecule type" value="Genomic_DNA"/>
</dbReference>
<proteinExistence type="inferred from homology"/>
<evidence type="ECO:0000313" key="4">
    <source>
        <dbReference type="EMBL" id="QDT07352.1"/>
    </source>
</evidence>
<name>A0A517NJP3_9BACT</name>
<keyword evidence="4" id="KW-0560">Oxidoreductase</keyword>